<dbReference type="PROSITE" id="PS50943">
    <property type="entry name" value="HTH_CROC1"/>
    <property type="match status" value="1"/>
</dbReference>
<dbReference type="SUPFAM" id="SSF47413">
    <property type="entry name" value="lambda repressor-like DNA-binding domains"/>
    <property type="match status" value="1"/>
</dbReference>
<dbReference type="AlphaFoldDB" id="A0A0F6WFW5"/>
<protein>
    <submittedName>
        <fullName evidence="1">Putative Xre family transcriptional regulator</fullName>
    </submittedName>
</protein>
<dbReference type="GO" id="GO:0003677">
    <property type="term" value="F:DNA binding"/>
    <property type="evidence" value="ECO:0007669"/>
    <property type="project" value="InterPro"/>
</dbReference>
<dbReference type="InterPro" id="IPR010982">
    <property type="entry name" value="Lambda_DNA-bd_dom_sf"/>
</dbReference>
<evidence type="ECO:0000313" key="1">
    <source>
        <dbReference type="EMBL" id="AKF16054.1"/>
    </source>
</evidence>
<dbReference type="CDD" id="cd00093">
    <property type="entry name" value="HTH_XRE"/>
    <property type="match status" value="1"/>
</dbReference>
<dbReference type="Gene3D" id="1.10.260.40">
    <property type="entry name" value="lambda repressor-like DNA-binding domains"/>
    <property type="match status" value="1"/>
</dbReference>
<dbReference type="RefSeq" id="WP_221274061.1">
    <property type="nucleotide sequence ID" value="NZ_AP024182.1"/>
</dbReference>
<reference evidence="1" key="1">
    <citation type="journal article" date="2015" name="Infect. Immun.">
        <title>An Invertron-Like Linear Plasmid Mediates Intracellular Survival and Virulence in Bovine Isolates of Rhodococcus equi.</title>
        <authorList>
            <person name="Valero-Rello A."/>
            <person name="Hapeshi A."/>
            <person name="Anastasi E."/>
            <person name="Alvarez S."/>
            <person name="Scortti M."/>
            <person name="Meijer W.G."/>
            <person name="MacArthur I."/>
            <person name="Vazquez-Boland J.A."/>
        </authorList>
    </citation>
    <scope>NUCLEOTIDE SEQUENCE</scope>
    <source>
        <strain evidence="1">PAM2012</strain>
        <plasmid evidence="1">pVAPN2012</plasmid>
    </source>
</reference>
<organism evidence="1">
    <name type="scientific">Rhodococcus hoagii</name>
    <name type="common">Corynebacterium equii</name>
    <dbReference type="NCBI Taxonomy" id="43767"/>
    <lineage>
        <taxon>Bacteria</taxon>
        <taxon>Bacillati</taxon>
        <taxon>Actinomycetota</taxon>
        <taxon>Actinomycetes</taxon>
        <taxon>Mycobacteriales</taxon>
        <taxon>Nocardiaceae</taxon>
        <taxon>Prescottella</taxon>
    </lineage>
</organism>
<dbReference type="EMBL" id="KP851975">
    <property type="protein sequence ID" value="AKF16054.1"/>
    <property type="molecule type" value="Genomic_DNA"/>
</dbReference>
<name>A0A0F6WFW5_RHOHA</name>
<dbReference type="InterPro" id="IPR001387">
    <property type="entry name" value="Cro/C1-type_HTH"/>
</dbReference>
<geneLocation type="plasmid" evidence="1">
    <name>pVAPN2012</name>
</geneLocation>
<gene>
    <name evidence="1" type="ORF">pVAPN2012_1010</name>
</gene>
<keyword evidence="1" id="KW-0614">Plasmid</keyword>
<sequence length="111" mass="12266">MTGRRRPVPFRITTALDMADLHGPEVDAALGVPEPTVDLWEEGKLVPTDDQLHRLAKLTGFPVAYFFRERPAQNETGAMFLCRRGRGGGCEIVDDRPSADVVDLFGQGALW</sequence>
<accession>A0A0F6WFW5</accession>
<proteinExistence type="predicted"/>